<protein>
    <recommendedName>
        <fullName evidence="3">DUF4371 domain-containing protein</fullName>
    </recommendedName>
</protein>
<evidence type="ECO:0000313" key="1">
    <source>
        <dbReference type="EMBL" id="VDI42122.1"/>
    </source>
</evidence>
<dbReference type="AlphaFoldDB" id="A0A8B6F1F5"/>
<comment type="caution">
    <text evidence="1">The sequence shown here is derived from an EMBL/GenBank/DDBJ whole genome shotgun (WGS) entry which is preliminary data.</text>
</comment>
<sequence>MIFSDNASLFAKKGFSDWKNAVGVKRSSLKGHEESDAHIYTAEAAKDFIAICHGSKPDIYSSLRQNYENRVAKSRAILISIIDIIVVLGQRNFALRGNWDKELKKEDVNFQFLIDWKSIYDLTLKEHLETARRSLRYL</sequence>
<evidence type="ECO:0000313" key="2">
    <source>
        <dbReference type="Proteomes" id="UP000596742"/>
    </source>
</evidence>
<evidence type="ECO:0008006" key="3">
    <source>
        <dbReference type="Google" id="ProtNLM"/>
    </source>
</evidence>
<proteinExistence type="predicted"/>
<dbReference type="Proteomes" id="UP000596742">
    <property type="component" value="Unassembled WGS sequence"/>
</dbReference>
<organism evidence="1 2">
    <name type="scientific">Mytilus galloprovincialis</name>
    <name type="common">Mediterranean mussel</name>
    <dbReference type="NCBI Taxonomy" id="29158"/>
    <lineage>
        <taxon>Eukaryota</taxon>
        <taxon>Metazoa</taxon>
        <taxon>Spiralia</taxon>
        <taxon>Lophotrochozoa</taxon>
        <taxon>Mollusca</taxon>
        <taxon>Bivalvia</taxon>
        <taxon>Autobranchia</taxon>
        <taxon>Pteriomorphia</taxon>
        <taxon>Mytilida</taxon>
        <taxon>Mytiloidea</taxon>
        <taxon>Mytilidae</taxon>
        <taxon>Mytilinae</taxon>
        <taxon>Mytilus</taxon>
    </lineage>
</organism>
<gene>
    <name evidence="1" type="ORF">MGAL_10B039409</name>
</gene>
<name>A0A8B6F1F5_MYTGA</name>
<dbReference type="EMBL" id="UYJE01005983">
    <property type="protein sequence ID" value="VDI42122.1"/>
    <property type="molecule type" value="Genomic_DNA"/>
</dbReference>
<keyword evidence="2" id="KW-1185">Reference proteome</keyword>
<reference evidence="1" key="1">
    <citation type="submission" date="2018-11" db="EMBL/GenBank/DDBJ databases">
        <authorList>
            <person name="Alioto T."/>
            <person name="Alioto T."/>
        </authorList>
    </citation>
    <scope>NUCLEOTIDE SEQUENCE</scope>
</reference>
<accession>A0A8B6F1F5</accession>
<dbReference type="OrthoDB" id="5990539at2759"/>